<protein>
    <submittedName>
        <fullName evidence="2">Putative transposase</fullName>
    </submittedName>
</protein>
<gene>
    <name evidence="2" type="ORF">H671_6g15486</name>
</gene>
<reference evidence="3" key="1">
    <citation type="journal article" date="2013" name="Nat. Biotechnol.">
        <title>Chinese hamster genome sequenced from sorted chromosomes.</title>
        <authorList>
            <person name="Brinkrolf K."/>
            <person name="Rupp O."/>
            <person name="Laux H."/>
            <person name="Kollin F."/>
            <person name="Ernst W."/>
            <person name="Linke B."/>
            <person name="Kofler R."/>
            <person name="Romand S."/>
            <person name="Hesse F."/>
            <person name="Budach W.E."/>
            <person name="Galosy S."/>
            <person name="Muller D."/>
            <person name="Noll T."/>
            <person name="Wienberg J."/>
            <person name="Jostock T."/>
            <person name="Leonard M."/>
            <person name="Grillari J."/>
            <person name="Tauch A."/>
            <person name="Goesmann A."/>
            <person name="Helk B."/>
            <person name="Mott J.E."/>
            <person name="Puhler A."/>
            <person name="Borth N."/>
        </authorList>
    </citation>
    <scope>NUCLEOTIDE SEQUENCE [LARGE SCALE GENOMIC DNA]</scope>
    <source>
        <strain evidence="3">17A/GY</strain>
    </source>
</reference>
<evidence type="ECO:0000313" key="2">
    <source>
        <dbReference type="EMBL" id="ERE71789.1"/>
    </source>
</evidence>
<dbReference type="AlphaFoldDB" id="A0A061I1Q0"/>
<evidence type="ECO:0000256" key="1">
    <source>
        <dbReference type="SAM" id="MobiDB-lite"/>
    </source>
</evidence>
<organism evidence="2 3">
    <name type="scientific">Cricetulus griseus</name>
    <name type="common">Chinese hamster</name>
    <name type="synonym">Cricetulus barabensis griseus</name>
    <dbReference type="NCBI Taxonomy" id="10029"/>
    <lineage>
        <taxon>Eukaryota</taxon>
        <taxon>Metazoa</taxon>
        <taxon>Chordata</taxon>
        <taxon>Craniata</taxon>
        <taxon>Vertebrata</taxon>
        <taxon>Euteleostomi</taxon>
        <taxon>Mammalia</taxon>
        <taxon>Eutheria</taxon>
        <taxon>Euarchontoglires</taxon>
        <taxon>Glires</taxon>
        <taxon>Rodentia</taxon>
        <taxon>Myomorpha</taxon>
        <taxon>Muroidea</taxon>
        <taxon>Cricetidae</taxon>
        <taxon>Cricetinae</taxon>
        <taxon>Cricetulus</taxon>
    </lineage>
</organism>
<feature type="compositionally biased region" description="Basic and acidic residues" evidence="1">
    <location>
        <begin position="55"/>
        <end position="81"/>
    </location>
</feature>
<feature type="compositionally biased region" description="Basic and acidic residues" evidence="1">
    <location>
        <begin position="29"/>
        <end position="43"/>
    </location>
</feature>
<accession>A0A061I1Q0</accession>
<evidence type="ECO:0000313" key="3">
    <source>
        <dbReference type="Proteomes" id="UP000030759"/>
    </source>
</evidence>
<proteinExistence type="predicted"/>
<feature type="region of interest" description="Disordered" evidence="1">
    <location>
        <begin position="55"/>
        <end position="83"/>
    </location>
</feature>
<dbReference type="EMBL" id="KE680639">
    <property type="protein sequence ID" value="ERE71789.1"/>
    <property type="molecule type" value="Genomic_DNA"/>
</dbReference>
<dbReference type="Proteomes" id="UP000030759">
    <property type="component" value="Unassembled WGS sequence"/>
</dbReference>
<feature type="compositionally biased region" description="Polar residues" evidence="1">
    <location>
        <begin position="7"/>
        <end position="28"/>
    </location>
</feature>
<sequence length="138" mass="16383">MGRRQSKNTLNNRKINMTPPESRNTTPARSEKPKREDEEEMDLKNYLRKMTETFKEETRKSLKEIEGKTSKKLHEMEEKTNQKIQEVNKSLKESKESQEKITKQVKEALKTVQGMKAEIDTIKKTENEVMLERERLDK</sequence>
<feature type="region of interest" description="Disordered" evidence="1">
    <location>
        <begin position="1"/>
        <end position="43"/>
    </location>
</feature>
<name>A0A061I1Q0_CRIGR</name>